<gene>
    <name evidence="1" type="ORF">LCGC14_2737700</name>
</gene>
<evidence type="ECO:0000313" key="1">
    <source>
        <dbReference type="EMBL" id="KKK88978.1"/>
    </source>
</evidence>
<proteinExistence type="predicted"/>
<sequence>MPRKNNATVAPDKIYPKNKIGDIDYFVTIKFKDGRTMLTLSLTEFKYLHDAYYEFEYQTGFKGFE</sequence>
<name>A0A0F8Z5F4_9ZZZZ</name>
<protein>
    <submittedName>
        <fullName evidence="1">Uncharacterized protein</fullName>
    </submittedName>
</protein>
<dbReference type="EMBL" id="LAZR01049719">
    <property type="protein sequence ID" value="KKK88978.1"/>
    <property type="molecule type" value="Genomic_DNA"/>
</dbReference>
<comment type="caution">
    <text evidence="1">The sequence shown here is derived from an EMBL/GenBank/DDBJ whole genome shotgun (WGS) entry which is preliminary data.</text>
</comment>
<organism evidence="1">
    <name type="scientific">marine sediment metagenome</name>
    <dbReference type="NCBI Taxonomy" id="412755"/>
    <lineage>
        <taxon>unclassified sequences</taxon>
        <taxon>metagenomes</taxon>
        <taxon>ecological metagenomes</taxon>
    </lineage>
</organism>
<accession>A0A0F8Z5F4</accession>
<reference evidence="1" key="1">
    <citation type="journal article" date="2015" name="Nature">
        <title>Complex archaea that bridge the gap between prokaryotes and eukaryotes.</title>
        <authorList>
            <person name="Spang A."/>
            <person name="Saw J.H."/>
            <person name="Jorgensen S.L."/>
            <person name="Zaremba-Niedzwiedzka K."/>
            <person name="Martijn J."/>
            <person name="Lind A.E."/>
            <person name="van Eijk R."/>
            <person name="Schleper C."/>
            <person name="Guy L."/>
            <person name="Ettema T.J."/>
        </authorList>
    </citation>
    <scope>NUCLEOTIDE SEQUENCE</scope>
</reference>
<dbReference type="AlphaFoldDB" id="A0A0F8Z5F4"/>